<evidence type="ECO:0000256" key="4">
    <source>
        <dbReference type="PIRSR" id="PIRSR602401-1"/>
    </source>
</evidence>
<evidence type="ECO:0000256" key="2">
    <source>
        <dbReference type="ARBA" id="ARBA00022723"/>
    </source>
</evidence>
<keyword evidence="6" id="KW-0472">Membrane</keyword>
<feature type="binding site" description="axial binding residue" evidence="4">
    <location>
        <position position="463"/>
    </location>
    <ligand>
        <name>heme</name>
        <dbReference type="ChEBI" id="CHEBI:30413"/>
    </ligand>
    <ligandPart>
        <name>Fe</name>
        <dbReference type="ChEBI" id="CHEBI:18248"/>
    </ligandPart>
</feature>
<keyword evidence="6" id="KW-0812">Transmembrane</keyword>
<dbReference type="FunFam" id="1.10.630.10:FF:000011">
    <property type="entry name" value="Cytochrome P450 83B1"/>
    <property type="match status" value="1"/>
</dbReference>
<evidence type="ECO:0000313" key="8">
    <source>
        <dbReference type="Proteomes" id="UP000257109"/>
    </source>
</evidence>
<dbReference type="PRINTS" id="PR00385">
    <property type="entry name" value="P450"/>
</dbReference>
<dbReference type="InterPro" id="IPR017972">
    <property type="entry name" value="Cyt_P450_CS"/>
</dbReference>
<dbReference type="Pfam" id="PF00067">
    <property type="entry name" value="p450"/>
    <property type="match status" value="1"/>
</dbReference>
<dbReference type="GO" id="GO:0005506">
    <property type="term" value="F:iron ion binding"/>
    <property type="evidence" value="ECO:0007669"/>
    <property type="project" value="InterPro"/>
</dbReference>
<dbReference type="PANTHER" id="PTHR47955:SF15">
    <property type="entry name" value="CYTOCHROME P450 71A2-LIKE"/>
    <property type="match status" value="1"/>
</dbReference>
<dbReference type="GO" id="GO:0004497">
    <property type="term" value="F:monooxygenase activity"/>
    <property type="evidence" value="ECO:0007669"/>
    <property type="project" value="UniProtKB-KW"/>
</dbReference>
<dbReference type="Proteomes" id="UP000257109">
    <property type="component" value="Unassembled WGS sequence"/>
</dbReference>
<comment type="caution">
    <text evidence="7">The sequence shown here is derived from an EMBL/GenBank/DDBJ whole genome shotgun (WGS) entry which is preliminary data.</text>
</comment>
<keyword evidence="5" id="KW-0560">Oxidoreductase</keyword>
<dbReference type="STRING" id="157652.A0A371I5U0"/>
<name>A0A371I5U0_MUCPR</name>
<dbReference type="OrthoDB" id="1470350at2759"/>
<feature type="non-terminal residue" evidence="7">
    <location>
        <position position="1"/>
    </location>
</feature>
<dbReference type="GO" id="GO:0020037">
    <property type="term" value="F:heme binding"/>
    <property type="evidence" value="ECO:0007669"/>
    <property type="project" value="InterPro"/>
</dbReference>
<keyword evidence="3 4" id="KW-0408">Iron</keyword>
<dbReference type="EMBL" id="QJKJ01000848">
    <property type="protein sequence ID" value="RDY10410.1"/>
    <property type="molecule type" value="Genomic_DNA"/>
</dbReference>
<comment type="similarity">
    <text evidence="1 5">Belongs to the cytochrome P450 family.</text>
</comment>
<dbReference type="CDD" id="cd11072">
    <property type="entry name" value="CYP71-like"/>
    <property type="match status" value="1"/>
</dbReference>
<dbReference type="InterPro" id="IPR036396">
    <property type="entry name" value="Cyt_P450_sf"/>
</dbReference>
<dbReference type="InterPro" id="IPR001128">
    <property type="entry name" value="Cyt_P450"/>
</dbReference>
<keyword evidence="8" id="KW-1185">Reference proteome</keyword>
<keyword evidence="6" id="KW-1133">Transmembrane helix</keyword>
<evidence type="ECO:0000256" key="6">
    <source>
        <dbReference type="SAM" id="Phobius"/>
    </source>
</evidence>
<dbReference type="PROSITE" id="PS00086">
    <property type="entry name" value="CYTOCHROME_P450"/>
    <property type="match status" value="1"/>
</dbReference>
<dbReference type="PRINTS" id="PR00463">
    <property type="entry name" value="EP450I"/>
</dbReference>
<dbReference type="SUPFAM" id="SSF48264">
    <property type="entry name" value="Cytochrome P450"/>
    <property type="match status" value="1"/>
</dbReference>
<dbReference type="PANTHER" id="PTHR47955">
    <property type="entry name" value="CYTOCHROME P450 FAMILY 71 PROTEIN"/>
    <property type="match status" value="1"/>
</dbReference>
<evidence type="ECO:0000256" key="1">
    <source>
        <dbReference type="ARBA" id="ARBA00010617"/>
    </source>
</evidence>
<proteinExistence type="inferred from homology"/>
<feature type="non-terminal residue" evidence="7">
    <location>
        <position position="523"/>
    </location>
</feature>
<gene>
    <name evidence="7" type="primary">CYP71A1</name>
    <name evidence="7" type="ORF">CR513_05078</name>
</gene>
<feature type="transmembrane region" description="Helical" evidence="6">
    <location>
        <begin position="29"/>
        <end position="46"/>
    </location>
</feature>
<dbReference type="Gene3D" id="1.10.630.10">
    <property type="entry name" value="Cytochrome P450"/>
    <property type="match status" value="1"/>
</dbReference>
<keyword evidence="5" id="KW-0503">Monooxygenase</keyword>
<evidence type="ECO:0000313" key="7">
    <source>
        <dbReference type="EMBL" id="RDY10410.1"/>
    </source>
</evidence>
<dbReference type="GO" id="GO:0016705">
    <property type="term" value="F:oxidoreductase activity, acting on paired donors, with incorporation or reduction of molecular oxygen"/>
    <property type="evidence" value="ECO:0007669"/>
    <property type="project" value="InterPro"/>
</dbReference>
<reference evidence="7" key="1">
    <citation type="submission" date="2018-05" db="EMBL/GenBank/DDBJ databases">
        <title>Draft genome of Mucuna pruriens seed.</title>
        <authorList>
            <person name="Nnadi N.E."/>
            <person name="Vos R."/>
            <person name="Hasami M.H."/>
            <person name="Devisetty U.K."/>
            <person name="Aguiy J.C."/>
        </authorList>
    </citation>
    <scope>NUCLEOTIDE SEQUENCE [LARGE SCALE GENOMIC DNA]</scope>
    <source>
        <strain evidence="7">JCA_2017</strain>
    </source>
</reference>
<evidence type="ECO:0000256" key="5">
    <source>
        <dbReference type="RuleBase" id="RU000461"/>
    </source>
</evidence>
<sequence length="523" mass="59354">FSSILIFFLFLLLFLSVLKLFPYELCSRHYLTVFLCFVSVLLMLKLRRRNKSNLPPSPPRLPIIGNLHQLGTLPHRSFQTLSHKYGPLMMLQLGQTPTLVVSSADVAREITKTHDVVFSNRPQTTAAKIFLYGCKDVGFAPYGEDWRQKKKTCVVELLSLKKVRSFGPIRQQVVAELVEAIHEACGSERPCVNLSEMLIAASNNIVSRCVLGRNCDDAMGSGFGVLGRKIMRLFSAFSVGDFFPSMAWVDFLTGLIPEMKATFVAVDAFFDKVIAEHESRNTKDDESDMNNFVGILLQLQHCGRLDFELNRDNLRGILMDMIIGGSDTTSTTLEWVFAELLRNPNTMKKVQEEVRRVVGINSRVDENCVNHMNYLKCVVKETLRLHPPIPLLIARETTSNVKLKGYDIPPKTMVFINIWAIHRDPELWDNPEEFFPERFETRQVGLNGQDFQLIPFGSGRRACPAISFGLASIEYVLANLLYLFKWKMPETGVLKQNIDMCETNGITVSKKIPLYLVPEPYMT</sequence>
<evidence type="ECO:0000256" key="3">
    <source>
        <dbReference type="ARBA" id="ARBA00023004"/>
    </source>
</evidence>
<organism evidence="7 8">
    <name type="scientific">Mucuna pruriens</name>
    <name type="common">Velvet bean</name>
    <name type="synonym">Dolichos pruriens</name>
    <dbReference type="NCBI Taxonomy" id="157652"/>
    <lineage>
        <taxon>Eukaryota</taxon>
        <taxon>Viridiplantae</taxon>
        <taxon>Streptophyta</taxon>
        <taxon>Embryophyta</taxon>
        <taxon>Tracheophyta</taxon>
        <taxon>Spermatophyta</taxon>
        <taxon>Magnoliopsida</taxon>
        <taxon>eudicotyledons</taxon>
        <taxon>Gunneridae</taxon>
        <taxon>Pentapetalae</taxon>
        <taxon>rosids</taxon>
        <taxon>fabids</taxon>
        <taxon>Fabales</taxon>
        <taxon>Fabaceae</taxon>
        <taxon>Papilionoideae</taxon>
        <taxon>50 kb inversion clade</taxon>
        <taxon>NPAAA clade</taxon>
        <taxon>indigoferoid/millettioid clade</taxon>
        <taxon>Phaseoleae</taxon>
        <taxon>Mucuna</taxon>
    </lineage>
</organism>
<keyword evidence="2 4" id="KW-0479">Metal-binding</keyword>
<dbReference type="AlphaFoldDB" id="A0A371I5U0"/>
<accession>A0A371I5U0</accession>
<comment type="cofactor">
    <cofactor evidence="4">
        <name>heme</name>
        <dbReference type="ChEBI" id="CHEBI:30413"/>
    </cofactor>
</comment>
<keyword evidence="4 5" id="KW-0349">Heme</keyword>
<dbReference type="InterPro" id="IPR002401">
    <property type="entry name" value="Cyt_P450_E_grp-I"/>
</dbReference>
<protein>
    <submittedName>
        <fullName evidence="7">Cytochrome P450 71A1</fullName>
    </submittedName>
</protein>